<keyword evidence="5 13" id="KW-0548">Nucleotidyltransferase</keyword>
<keyword evidence="10" id="KW-0460">Magnesium</keyword>
<comment type="similarity">
    <text evidence="13">Belongs to the DnaG primase family.</text>
</comment>
<keyword evidence="4 13" id="KW-0808">Transferase</keyword>
<dbReference type="Gene3D" id="3.90.580.10">
    <property type="entry name" value="Zinc finger, CHC2-type domain"/>
    <property type="match status" value="1"/>
</dbReference>
<dbReference type="PANTHER" id="PTHR30313:SF2">
    <property type="entry name" value="DNA PRIMASE"/>
    <property type="match status" value="1"/>
</dbReference>
<dbReference type="PROSITE" id="PS50880">
    <property type="entry name" value="TOPRIM"/>
    <property type="match status" value="1"/>
</dbReference>
<comment type="caution">
    <text evidence="16">The sequence shown here is derived from an EMBL/GenBank/DDBJ whole genome shotgun (WGS) entry which is preliminary data.</text>
</comment>
<protein>
    <recommendedName>
        <fullName evidence="13">DNA primase</fullName>
        <ecNumber evidence="13">2.7.7.101</ecNumber>
    </recommendedName>
</protein>
<organism evidence="16 17">
    <name type="scientific">Salinarimonas soli</name>
    <dbReference type="NCBI Taxonomy" id="1638099"/>
    <lineage>
        <taxon>Bacteria</taxon>
        <taxon>Pseudomonadati</taxon>
        <taxon>Pseudomonadota</taxon>
        <taxon>Alphaproteobacteria</taxon>
        <taxon>Hyphomicrobiales</taxon>
        <taxon>Salinarimonadaceae</taxon>
        <taxon>Salinarimonas</taxon>
    </lineage>
</organism>
<comment type="catalytic activity">
    <reaction evidence="13">
        <text>ssDNA + n NTP = ssDNA/pppN(pN)n-1 hybrid + (n-1) diphosphate.</text>
        <dbReference type="EC" id="2.7.7.101"/>
    </reaction>
</comment>
<keyword evidence="9" id="KW-0862">Zinc</keyword>
<evidence type="ECO:0000256" key="5">
    <source>
        <dbReference type="ARBA" id="ARBA00022695"/>
    </source>
</evidence>
<dbReference type="SUPFAM" id="SSF57783">
    <property type="entry name" value="Zinc beta-ribbon"/>
    <property type="match status" value="1"/>
</dbReference>
<evidence type="ECO:0000256" key="10">
    <source>
        <dbReference type="ARBA" id="ARBA00022842"/>
    </source>
</evidence>
<dbReference type="SUPFAM" id="SSF56731">
    <property type="entry name" value="DNA primase core"/>
    <property type="match status" value="1"/>
</dbReference>
<evidence type="ECO:0000256" key="9">
    <source>
        <dbReference type="ARBA" id="ARBA00022833"/>
    </source>
</evidence>
<dbReference type="InterPro" id="IPR034151">
    <property type="entry name" value="TOPRIM_DnaG_bac"/>
</dbReference>
<evidence type="ECO:0000256" key="12">
    <source>
        <dbReference type="ARBA" id="ARBA00023163"/>
    </source>
</evidence>
<dbReference type="FunFam" id="3.90.580.10:FF:000001">
    <property type="entry name" value="DNA primase"/>
    <property type="match status" value="1"/>
</dbReference>
<dbReference type="GO" id="GO:0000428">
    <property type="term" value="C:DNA-directed RNA polymerase complex"/>
    <property type="evidence" value="ECO:0007669"/>
    <property type="project" value="UniProtKB-KW"/>
</dbReference>
<comment type="caution">
    <text evidence="13">Lacks conserved residue(s) required for the propagation of feature annotation.</text>
</comment>
<proteinExistence type="inferred from homology"/>
<dbReference type="OrthoDB" id="9803773at2"/>
<dbReference type="InterPro" id="IPR006295">
    <property type="entry name" value="DNA_primase_DnaG"/>
</dbReference>
<evidence type="ECO:0000256" key="13">
    <source>
        <dbReference type="HAMAP-Rule" id="MF_00974"/>
    </source>
</evidence>
<feature type="region of interest" description="Disordered" evidence="14">
    <location>
        <begin position="424"/>
        <end position="444"/>
    </location>
</feature>
<dbReference type="HAMAP" id="MF_00974">
    <property type="entry name" value="DNA_primase_DnaG"/>
    <property type="match status" value="1"/>
</dbReference>
<evidence type="ECO:0000256" key="11">
    <source>
        <dbReference type="ARBA" id="ARBA00023125"/>
    </source>
</evidence>
<keyword evidence="12 13" id="KW-0804">Transcription</keyword>
<dbReference type="GO" id="GO:0006269">
    <property type="term" value="P:DNA replication, synthesis of primer"/>
    <property type="evidence" value="ECO:0007669"/>
    <property type="project" value="UniProtKB-UniRule"/>
</dbReference>
<keyword evidence="17" id="KW-1185">Reference proteome</keyword>
<sequence>MRYPPEILDEIRARLPVSTLVAKRVRLKKAGREWKGLSPFQAEKTPSFFVNDQKGFFHCFSSGRHGDVFAWVQEIEGLTFPEAVERLAAQAGVDLPKESPRAAAEARRRRDLHDVLALAAAFFEGALKRPEAAPAAAFLTRRGLASHEVLTRFRLGYAPAERYALRDHLAAQGVPVEDMIEAGLLVTGEDIAVPYDRFRDRVMFPIRDGQGRVVSFGGRAVRPEVQPKYLNGPETPLFSKGALLFNLDRAREPAHRSGVVHVVEGYTDVIGLNRVGIRDAVATLGTALTADHLALLWRLADEPVLCFDGDGAGRRATWRAIDVALPLLAPGKSLRFAVLPPGQDPDDLARAGGRPAVDQVLGAARPLVDVLWEREASAPSDTPERRAALERRVEDLVAGISDRAVRFHYGSALRARLRDAFRPPARVYPSPERGGGRGGAARAGAGPLASPAMLAVLAGLKARSAAEPGSFDGDEEACA</sequence>
<comment type="function">
    <text evidence="13">RNA polymerase that catalyzes the synthesis of short RNA molecules used as primers for DNA polymerase during DNA replication.</text>
</comment>
<reference evidence="16 17" key="1">
    <citation type="submission" date="2019-09" db="EMBL/GenBank/DDBJ databases">
        <title>Salinarimonas rosea gen. nov., sp. nov., a new member of the a-2 subgroup of the Proteobacteria.</title>
        <authorList>
            <person name="Liu J."/>
        </authorList>
    </citation>
    <scope>NUCLEOTIDE SEQUENCE [LARGE SCALE GENOMIC DNA]</scope>
    <source>
        <strain evidence="16 17">BN140002</strain>
    </source>
</reference>
<keyword evidence="7" id="KW-0479">Metal-binding</keyword>
<dbReference type="InterPro" id="IPR013264">
    <property type="entry name" value="DNAG_N"/>
</dbReference>
<comment type="subunit">
    <text evidence="13">Monomer. Interacts with DnaB.</text>
</comment>
<dbReference type="Pfam" id="PF08275">
    <property type="entry name" value="DNAG_N"/>
    <property type="match status" value="1"/>
</dbReference>
<dbReference type="InterPro" id="IPR036977">
    <property type="entry name" value="DNA_primase_Znf_CHC2"/>
</dbReference>
<name>A0A5B2VH88_9HYPH</name>
<dbReference type="PANTHER" id="PTHR30313">
    <property type="entry name" value="DNA PRIMASE"/>
    <property type="match status" value="1"/>
</dbReference>
<dbReference type="Gene3D" id="3.90.980.10">
    <property type="entry name" value="DNA primase, catalytic core, N-terminal domain"/>
    <property type="match status" value="1"/>
</dbReference>
<accession>A0A5B2VH88</accession>
<gene>
    <name evidence="13" type="primary">dnaG</name>
    <name evidence="16" type="ORF">F0L46_08450</name>
</gene>
<evidence type="ECO:0000313" key="17">
    <source>
        <dbReference type="Proteomes" id="UP000323142"/>
    </source>
</evidence>
<dbReference type="InterPro" id="IPR050219">
    <property type="entry name" value="DnaG_primase"/>
</dbReference>
<keyword evidence="11 13" id="KW-0238">DNA-binding</keyword>
<keyword evidence="6 13" id="KW-0235">DNA replication</keyword>
<dbReference type="SMART" id="SM00493">
    <property type="entry name" value="TOPRIM"/>
    <property type="match status" value="1"/>
</dbReference>
<comment type="cofactor">
    <cofactor evidence="1">
        <name>Zn(2+)</name>
        <dbReference type="ChEBI" id="CHEBI:29105"/>
    </cofactor>
</comment>
<dbReference type="GO" id="GO:0003899">
    <property type="term" value="F:DNA-directed RNA polymerase activity"/>
    <property type="evidence" value="ECO:0007669"/>
    <property type="project" value="UniProtKB-UniRule"/>
</dbReference>
<evidence type="ECO:0000256" key="1">
    <source>
        <dbReference type="ARBA" id="ARBA00001947"/>
    </source>
</evidence>
<evidence type="ECO:0000256" key="8">
    <source>
        <dbReference type="ARBA" id="ARBA00022771"/>
    </source>
</evidence>
<dbReference type="Pfam" id="PF13662">
    <property type="entry name" value="Toprim_4"/>
    <property type="match status" value="1"/>
</dbReference>
<feature type="domain" description="Toprim" evidence="15">
    <location>
        <begin position="258"/>
        <end position="340"/>
    </location>
</feature>
<dbReference type="Gene3D" id="3.40.1360.10">
    <property type="match status" value="1"/>
</dbReference>
<dbReference type="InterPro" id="IPR030846">
    <property type="entry name" value="DnaG_bac"/>
</dbReference>
<evidence type="ECO:0000256" key="6">
    <source>
        <dbReference type="ARBA" id="ARBA00022705"/>
    </source>
</evidence>
<dbReference type="InterPro" id="IPR002694">
    <property type="entry name" value="Znf_CHC2"/>
</dbReference>
<evidence type="ECO:0000259" key="15">
    <source>
        <dbReference type="PROSITE" id="PS50880"/>
    </source>
</evidence>
<dbReference type="Proteomes" id="UP000323142">
    <property type="component" value="Unassembled WGS sequence"/>
</dbReference>
<keyword evidence="8" id="KW-0863">Zinc-finger</keyword>
<dbReference type="GO" id="GO:1990077">
    <property type="term" value="C:primosome complex"/>
    <property type="evidence" value="ECO:0007669"/>
    <property type="project" value="UniProtKB-KW"/>
</dbReference>
<dbReference type="FunFam" id="3.40.1360.10:FF:000002">
    <property type="entry name" value="DNA primase"/>
    <property type="match status" value="1"/>
</dbReference>
<dbReference type="InterPro" id="IPR037068">
    <property type="entry name" value="DNA_primase_core_N_sf"/>
</dbReference>
<evidence type="ECO:0000256" key="2">
    <source>
        <dbReference type="ARBA" id="ARBA00022478"/>
    </source>
</evidence>
<dbReference type="EMBL" id="VUOA01000018">
    <property type="protein sequence ID" value="KAA2237699.1"/>
    <property type="molecule type" value="Genomic_DNA"/>
</dbReference>
<dbReference type="GO" id="GO:0003677">
    <property type="term" value="F:DNA binding"/>
    <property type="evidence" value="ECO:0007669"/>
    <property type="project" value="UniProtKB-KW"/>
</dbReference>
<keyword evidence="2 13" id="KW-0240">DNA-directed RNA polymerase</keyword>
<dbReference type="GO" id="GO:0005737">
    <property type="term" value="C:cytoplasm"/>
    <property type="evidence" value="ECO:0007669"/>
    <property type="project" value="TreeGrafter"/>
</dbReference>
<dbReference type="Pfam" id="PF01807">
    <property type="entry name" value="Zn_ribbon_DnaG"/>
    <property type="match status" value="1"/>
</dbReference>
<dbReference type="SMART" id="SM00400">
    <property type="entry name" value="ZnF_CHCC"/>
    <property type="match status" value="1"/>
</dbReference>
<dbReference type="AlphaFoldDB" id="A0A5B2VH88"/>
<dbReference type="NCBIfam" id="TIGR01391">
    <property type="entry name" value="dnaG"/>
    <property type="match status" value="1"/>
</dbReference>
<evidence type="ECO:0000256" key="14">
    <source>
        <dbReference type="SAM" id="MobiDB-lite"/>
    </source>
</evidence>
<dbReference type="GO" id="GO:0008270">
    <property type="term" value="F:zinc ion binding"/>
    <property type="evidence" value="ECO:0007669"/>
    <property type="project" value="UniProtKB-KW"/>
</dbReference>
<keyword evidence="3 13" id="KW-0639">Primosome</keyword>
<evidence type="ECO:0000256" key="3">
    <source>
        <dbReference type="ARBA" id="ARBA00022515"/>
    </source>
</evidence>
<dbReference type="InterPro" id="IPR006171">
    <property type="entry name" value="TOPRIM_dom"/>
</dbReference>
<evidence type="ECO:0000256" key="7">
    <source>
        <dbReference type="ARBA" id="ARBA00022723"/>
    </source>
</evidence>
<reference evidence="16 17" key="2">
    <citation type="submission" date="2019-09" db="EMBL/GenBank/DDBJ databases">
        <authorList>
            <person name="Jin C."/>
        </authorList>
    </citation>
    <scope>NUCLEOTIDE SEQUENCE [LARGE SCALE GENOMIC DNA]</scope>
    <source>
        <strain evidence="16 17">BN140002</strain>
    </source>
</reference>
<evidence type="ECO:0000313" key="16">
    <source>
        <dbReference type="EMBL" id="KAA2237699.1"/>
    </source>
</evidence>
<evidence type="ECO:0000256" key="4">
    <source>
        <dbReference type="ARBA" id="ARBA00022679"/>
    </source>
</evidence>
<dbReference type="EC" id="2.7.7.101" evidence="13"/>
<dbReference type="CDD" id="cd03364">
    <property type="entry name" value="TOPRIM_DnaG_primases"/>
    <property type="match status" value="1"/>
</dbReference>